<dbReference type="InterPro" id="IPR024989">
    <property type="entry name" value="MFS_assoc_dom"/>
</dbReference>
<feature type="transmembrane region" description="Helical" evidence="6">
    <location>
        <begin position="453"/>
        <end position="475"/>
    </location>
</feature>
<feature type="transmembrane region" description="Helical" evidence="6">
    <location>
        <begin position="389"/>
        <end position="410"/>
    </location>
</feature>
<dbReference type="OrthoDB" id="515887at2759"/>
<comment type="caution">
    <text evidence="8">The sequence shown here is derived from an EMBL/GenBank/DDBJ whole genome shotgun (WGS) entry which is preliminary data.</text>
</comment>
<dbReference type="PANTHER" id="PTHR16172:SF30">
    <property type="entry name" value="SUGAR BABY, ISOFORM C"/>
    <property type="match status" value="1"/>
</dbReference>
<dbReference type="InterPro" id="IPR036259">
    <property type="entry name" value="MFS_trans_sf"/>
</dbReference>
<evidence type="ECO:0000313" key="9">
    <source>
        <dbReference type="Proteomes" id="UP000326759"/>
    </source>
</evidence>
<dbReference type="Gene3D" id="1.20.1250.20">
    <property type="entry name" value="MFS general substrate transporter like domains"/>
    <property type="match status" value="2"/>
</dbReference>
<evidence type="ECO:0000256" key="5">
    <source>
        <dbReference type="ARBA" id="ARBA00023136"/>
    </source>
</evidence>
<feature type="transmembrane region" description="Helical" evidence="6">
    <location>
        <begin position="318"/>
        <end position="335"/>
    </location>
</feature>
<name>A0A5N5SQ46_9CRUS</name>
<feature type="domain" description="Major facilitator superfamily associated" evidence="7">
    <location>
        <begin position="8"/>
        <end position="543"/>
    </location>
</feature>
<dbReference type="SUPFAM" id="SSF103473">
    <property type="entry name" value="MFS general substrate transporter"/>
    <property type="match status" value="1"/>
</dbReference>
<proteinExistence type="inferred from homology"/>
<feature type="transmembrane region" description="Helical" evidence="6">
    <location>
        <begin position="541"/>
        <end position="561"/>
    </location>
</feature>
<keyword evidence="3 6" id="KW-0812">Transmembrane</keyword>
<feature type="transmembrane region" description="Helical" evidence="6">
    <location>
        <begin position="481"/>
        <end position="499"/>
    </location>
</feature>
<evidence type="ECO:0000256" key="3">
    <source>
        <dbReference type="ARBA" id="ARBA00022692"/>
    </source>
</evidence>
<dbReference type="Proteomes" id="UP000326759">
    <property type="component" value="Unassembled WGS sequence"/>
</dbReference>
<organism evidence="8 9">
    <name type="scientific">Armadillidium nasatum</name>
    <dbReference type="NCBI Taxonomy" id="96803"/>
    <lineage>
        <taxon>Eukaryota</taxon>
        <taxon>Metazoa</taxon>
        <taxon>Ecdysozoa</taxon>
        <taxon>Arthropoda</taxon>
        <taxon>Crustacea</taxon>
        <taxon>Multicrustacea</taxon>
        <taxon>Malacostraca</taxon>
        <taxon>Eumalacostraca</taxon>
        <taxon>Peracarida</taxon>
        <taxon>Isopoda</taxon>
        <taxon>Oniscidea</taxon>
        <taxon>Crinocheta</taxon>
        <taxon>Armadillidiidae</taxon>
        <taxon>Armadillidium</taxon>
    </lineage>
</organism>
<accession>A0A5N5SQ46</accession>
<keyword evidence="5 6" id="KW-0472">Membrane</keyword>
<dbReference type="PANTHER" id="PTHR16172">
    <property type="entry name" value="MAJOR FACILITATOR SUPERFAMILY DOMAIN-CONTAINING PROTEIN 6-LIKE"/>
    <property type="match status" value="1"/>
</dbReference>
<dbReference type="GO" id="GO:0016020">
    <property type="term" value="C:membrane"/>
    <property type="evidence" value="ECO:0007669"/>
    <property type="project" value="UniProtKB-SubCell"/>
</dbReference>
<evidence type="ECO:0000259" key="7">
    <source>
        <dbReference type="Pfam" id="PF12832"/>
    </source>
</evidence>
<evidence type="ECO:0000256" key="4">
    <source>
        <dbReference type="ARBA" id="ARBA00022989"/>
    </source>
</evidence>
<gene>
    <name evidence="8" type="primary">Mfsd6_1</name>
    <name evidence="8" type="ORF">Anas_04056</name>
</gene>
<dbReference type="AlphaFoldDB" id="A0A5N5SQ46"/>
<evidence type="ECO:0000313" key="8">
    <source>
        <dbReference type="EMBL" id="KAB7496231.1"/>
    </source>
</evidence>
<keyword evidence="9" id="KW-1185">Reference proteome</keyword>
<keyword evidence="4 6" id="KW-1133">Transmembrane helix</keyword>
<feature type="transmembrane region" description="Helical" evidence="6">
    <location>
        <begin position="511"/>
        <end position="535"/>
    </location>
</feature>
<feature type="transmembrane region" description="Helical" evidence="6">
    <location>
        <begin position="37"/>
        <end position="60"/>
    </location>
</feature>
<feature type="transmembrane region" description="Helical" evidence="6">
    <location>
        <begin position="347"/>
        <end position="368"/>
    </location>
</feature>
<feature type="transmembrane region" description="Helical" evidence="6">
    <location>
        <begin position="430"/>
        <end position="446"/>
    </location>
</feature>
<comment type="subcellular location">
    <subcellularLocation>
        <location evidence="1">Membrane</location>
        <topology evidence="1">Multi-pass membrane protein</topology>
    </subcellularLocation>
</comment>
<dbReference type="InterPro" id="IPR051717">
    <property type="entry name" value="MFS_MFSD6"/>
</dbReference>
<evidence type="ECO:0000256" key="6">
    <source>
        <dbReference type="SAM" id="Phobius"/>
    </source>
</evidence>
<comment type="similarity">
    <text evidence="2">Belongs to the major facilitator superfamily. MFSD6 family.</text>
</comment>
<sequence length="576" mass="64308">MINYKLLPMKLHYTFMYGASSPLLPYLPVYMHEKLDMSYNVVGLIFALLPILGFVAKMASGAMADYFKAHRMIFLLSIIVYAISSVSIKFSPAMPMRQNAIGTQILFDCSSSHSYLRHFFSHKEKCFKLTKLKTNVIASCEVTCQLDFITVKEYCRLSNVSLPKCAESDSNFTFFVQTNLSHLINNSYELFFPLSSISFGEKEVRFCCFICSLIYFLIGREEGHLLKLNLASKPFCNPSVKENCTVNCDIKSMMDTLGKADESSSINYSEMLRTNSFWIFLLLSSIMWSAFSINVVMSDTICFKLLGAKIENFGKQRLFGSIASGTLIISTGFLVDITSNDLNDKNYTAIFVLAICISSVDFVVALWLQVSDDDNSKLNFGSIKKLCSNARIVMFVLCCYLFGTATGIMWTYQLIMVEETINAWDCNFEYLVLLQGLILGMSSFAGHVNSMSVIFFVFGIRLILLSLVVNPWLFLPLELPNGFSFGIFYSAMTSYASIVAPSGGEATVQGIFGATFEGIGVASGSFIGGVLFTNVGGRLTFRYIGIFCLLFAVAHVIFHIVMNKVKPLQLTEYLTV</sequence>
<dbReference type="EMBL" id="SEYY01021597">
    <property type="protein sequence ID" value="KAB7496231.1"/>
    <property type="molecule type" value="Genomic_DNA"/>
</dbReference>
<evidence type="ECO:0000256" key="1">
    <source>
        <dbReference type="ARBA" id="ARBA00004141"/>
    </source>
</evidence>
<protein>
    <submittedName>
        <fullName evidence="8">Major facilitator superfamily domain-containing protein 6</fullName>
    </submittedName>
</protein>
<feature type="transmembrane region" description="Helical" evidence="6">
    <location>
        <begin position="277"/>
        <end position="297"/>
    </location>
</feature>
<dbReference type="Pfam" id="PF12832">
    <property type="entry name" value="MFS_1_like"/>
    <property type="match status" value="1"/>
</dbReference>
<evidence type="ECO:0000256" key="2">
    <source>
        <dbReference type="ARBA" id="ARBA00005241"/>
    </source>
</evidence>
<feature type="transmembrane region" description="Helical" evidence="6">
    <location>
        <begin position="72"/>
        <end position="90"/>
    </location>
</feature>
<reference evidence="8 9" key="1">
    <citation type="journal article" date="2019" name="PLoS Biol.">
        <title>Sex chromosomes control vertical transmission of feminizing Wolbachia symbionts in an isopod.</title>
        <authorList>
            <person name="Becking T."/>
            <person name="Chebbi M.A."/>
            <person name="Giraud I."/>
            <person name="Moumen B."/>
            <person name="Laverre T."/>
            <person name="Caubet Y."/>
            <person name="Peccoud J."/>
            <person name="Gilbert C."/>
            <person name="Cordaux R."/>
        </authorList>
    </citation>
    <scope>NUCLEOTIDE SEQUENCE [LARGE SCALE GENOMIC DNA]</scope>
    <source>
        <strain evidence="8">ANa2</strain>
        <tissue evidence="8">Whole body excluding digestive tract and cuticle</tissue>
    </source>
</reference>